<sequence>MHNSFFLLSPTTHWPLRRSPSRHPITKTPGSHKAYLFLPVLLFNKQSLCVAFKETHFAPLSSPESVGPDFSSALLQDYDNSSKFRTSHRSPASLSRLDDA</sequence>
<dbReference type="AlphaFoldDB" id="A0A4U5MPY5"/>
<evidence type="ECO:0000313" key="3">
    <source>
        <dbReference type="Proteomes" id="UP000298663"/>
    </source>
</evidence>
<reference evidence="2 3" key="2">
    <citation type="journal article" date="2019" name="G3 (Bethesda)">
        <title>Hybrid Assembly of the Genome of the Entomopathogenic Nematode Steinernema carpocapsae Identifies the X-Chromosome.</title>
        <authorList>
            <person name="Serra L."/>
            <person name="Macchietto M."/>
            <person name="Macias-Munoz A."/>
            <person name="McGill C.J."/>
            <person name="Rodriguez I.M."/>
            <person name="Rodriguez B."/>
            <person name="Murad R."/>
            <person name="Mortazavi A."/>
        </authorList>
    </citation>
    <scope>NUCLEOTIDE SEQUENCE [LARGE SCALE GENOMIC DNA]</scope>
    <source>
        <strain evidence="2 3">ALL</strain>
    </source>
</reference>
<dbReference type="Proteomes" id="UP000298663">
    <property type="component" value="Unassembled WGS sequence"/>
</dbReference>
<reference evidence="2 3" key="1">
    <citation type="journal article" date="2015" name="Genome Biol.">
        <title>Comparative genomics of Steinernema reveals deeply conserved gene regulatory networks.</title>
        <authorList>
            <person name="Dillman A.R."/>
            <person name="Macchietto M."/>
            <person name="Porter C.F."/>
            <person name="Rogers A."/>
            <person name="Williams B."/>
            <person name="Antoshechkin I."/>
            <person name="Lee M.M."/>
            <person name="Goodwin Z."/>
            <person name="Lu X."/>
            <person name="Lewis E.E."/>
            <person name="Goodrich-Blair H."/>
            <person name="Stock S.P."/>
            <person name="Adams B.J."/>
            <person name="Sternberg P.W."/>
            <person name="Mortazavi A."/>
        </authorList>
    </citation>
    <scope>NUCLEOTIDE SEQUENCE [LARGE SCALE GENOMIC DNA]</scope>
    <source>
        <strain evidence="2 3">ALL</strain>
    </source>
</reference>
<name>A0A4U5MPY5_STECR</name>
<dbReference type="EMBL" id="AZBU02000006">
    <property type="protein sequence ID" value="TKR71710.1"/>
    <property type="molecule type" value="Genomic_DNA"/>
</dbReference>
<evidence type="ECO:0000256" key="1">
    <source>
        <dbReference type="SAM" id="MobiDB-lite"/>
    </source>
</evidence>
<organism evidence="2 3">
    <name type="scientific">Steinernema carpocapsae</name>
    <name type="common">Entomopathogenic nematode</name>
    <dbReference type="NCBI Taxonomy" id="34508"/>
    <lineage>
        <taxon>Eukaryota</taxon>
        <taxon>Metazoa</taxon>
        <taxon>Ecdysozoa</taxon>
        <taxon>Nematoda</taxon>
        <taxon>Chromadorea</taxon>
        <taxon>Rhabditida</taxon>
        <taxon>Tylenchina</taxon>
        <taxon>Panagrolaimomorpha</taxon>
        <taxon>Strongyloidoidea</taxon>
        <taxon>Steinernematidae</taxon>
        <taxon>Steinernema</taxon>
    </lineage>
</organism>
<keyword evidence="3" id="KW-1185">Reference proteome</keyword>
<feature type="compositionally biased region" description="Polar residues" evidence="1">
    <location>
        <begin position="81"/>
        <end position="93"/>
    </location>
</feature>
<proteinExistence type="predicted"/>
<accession>A0A4U5MPY5</accession>
<evidence type="ECO:0000313" key="2">
    <source>
        <dbReference type="EMBL" id="TKR71710.1"/>
    </source>
</evidence>
<feature type="region of interest" description="Disordered" evidence="1">
    <location>
        <begin position="81"/>
        <end position="100"/>
    </location>
</feature>
<gene>
    <name evidence="2" type="ORF">L596_019264</name>
</gene>
<comment type="caution">
    <text evidence="2">The sequence shown here is derived from an EMBL/GenBank/DDBJ whole genome shotgun (WGS) entry which is preliminary data.</text>
</comment>
<protein>
    <submittedName>
        <fullName evidence="2">Uncharacterized protein</fullName>
    </submittedName>
</protein>